<dbReference type="PANTHER" id="PTHR30502:SF0">
    <property type="entry name" value="PHOSPHOENOLPYRUVATE CARBOXYLASE FAMILY PROTEIN"/>
    <property type="match status" value="1"/>
</dbReference>
<dbReference type="InterPro" id="IPR040442">
    <property type="entry name" value="Pyrv_kinase-like_dom_sf"/>
</dbReference>
<dbReference type="InterPro" id="IPR015813">
    <property type="entry name" value="Pyrv/PenolPyrv_kinase-like_dom"/>
</dbReference>
<evidence type="ECO:0000256" key="2">
    <source>
        <dbReference type="ARBA" id="ARBA00022723"/>
    </source>
</evidence>
<evidence type="ECO:0000313" key="6">
    <source>
        <dbReference type="Proteomes" id="UP001174909"/>
    </source>
</evidence>
<keyword evidence="6" id="KW-1185">Reference proteome</keyword>
<evidence type="ECO:0000256" key="3">
    <source>
        <dbReference type="ARBA" id="ARBA00023239"/>
    </source>
</evidence>
<evidence type="ECO:0000256" key="1">
    <source>
        <dbReference type="ARBA" id="ARBA00005568"/>
    </source>
</evidence>
<dbReference type="GO" id="GO:0005737">
    <property type="term" value="C:cytoplasm"/>
    <property type="evidence" value="ECO:0007669"/>
    <property type="project" value="TreeGrafter"/>
</dbReference>
<gene>
    <name evidence="5" type="ORF">GBAR_LOCUS18902</name>
</gene>
<keyword evidence="2" id="KW-0479">Metal-binding</keyword>
<dbReference type="Pfam" id="PF03328">
    <property type="entry name" value="HpcH_HpaI"/>
    <property type="match status" value="1"/>
</dbReference>
<dbReference type="AlphaFoldDB" id="A0AA35X0Q0"/>
<dbReference type="GO" id="GO:0016832">
    <property type="term" value="F:aldehyde-lyase activity"/>
    <property type="evidence" value="ECO:0007669"/>
    <property type="project" value="TreeGrafter"/>
</dbReference>
<dbReference type="InterPro" id="IPR050251">
    <property type="entry name" value="HpcH-HpaI_aldolase"/>
</dbReference>
<accession>A0AA35X0Q0</accession>
<evidence type="ECO:0000259" key="4">
    <source>
        <dbReference type="Pfam" id="PF03328"/>
    </source>
</evidence>
<dbReference type="EMBL" id="CASHTH010002675">
    <property type="protein sequence ID" value="CAI8033522.1"/>
    <property type="molecule type" value="Genomic_DNA"/>
</dbReference>
<dbReference type="GO" id="GO:0046872">
    <property type="term" value="F:metal ion binding"/>
    <property type="evidence" value="ECO:0007669"/>
    <property type="project" value="UniProtKB-KW"/>
</dbReference>
<dbReference type="PANTHER" id="PTHR30502">
    <property type="entry name" value="2-KETO-3-DEOXY-L-RHAMNONATE ALDOLASE"/>
    <property type="match status" value="1"/>
</dbReference>
<reference evidence="5" key="1">
    <citation type="submission" date="2023-03" db="EMBL/GenBank/DDBJ databases">
        <authorList>
            <person name="Steffen K."/>
            <person name="Cardenas P."/>
        </authorList>
    </citation>
    <scope>NUCLEOTIDE SEQUENCE</scope>
</reference>
<organism evidence="5 6">
    <name type="scientific">Geodia barretti</name>
    <name type="common">Barrett's horny sponge</name>
    <dbReference type="NCBI Taxonomy" id="519541"/>
    <lineage>
        <taxon>Eukaryota</taxon>
        <taxon>Metazoa</taxon>
        <taxon>Porifera</taxon>
        <taxon>Demospongiae</taxon>
        <taxon>Heteroscleromorpha</taxon>
        <taxon>Tetractinellida</taxon>
        <taxon>Astrophorina</taxon>
        <taxon>Geodiidae</taxon>
        <taxon>Geodia</taxon>
    </lineage>
</organism>
<keyword evidence="3" id="KW-0456">Lyase</keyword>
<comment type="caution">
    <text evidence="5">The sequence shown here is derived from an EMBL/GenBank/DDBJ whole genome shotgun (WGS) entry which is preliminary data.</text>
</comment>
<sequence>MPKRVNKAIELLADDLPVFYTGSHTGAELNYDAGRAMANTWADYINVGMEHGSFDLSGLDSFMRGLADSGPTNSGHQTPAVIVELPVDGISADVIRANGWQMRQLLARGVHGLLLCHAESPEAVKAFVEACRYPFQTIGVGTQLDVGRRGSAGQGSAAPIWGISVDKYLDVADPWPLNPSGELLLGLKFENKRALANVEITAQVPGIAFAEWGPGDMSMSFGYKNPPNPRPQELEDARNRVAAACKATGIAFLESASPDTIEASIDAGVRITGGGEEAARIGRAYAGRTMPV</sequence>
<protein>
    <submittedName>
        <fullName evidence="5">2-keto-3-deoxy-L-rhamnonate aldolase</fullName>
    </submittedName>
</protein>
<comment type="similarity">
    <text evidence="1">Belongs to the HpcH/HpaI aldolase family.</text>
</comment>
<proteinExistence type="inferred from homology"/>
<dbReference type="Proteomes" id="UP001174909">
    <property type="component" value="Unassembled WGS sequence"/>
</dbReference>
<feature type="domain" description="HpcH/HpaI aldolase/citrate lyase" evidence="4">
    <location>
        <begin position="103"/>
        <end position="259"/>
    </location>
</feature>
<dbReference type="SUPFAM" id="SSF51621">
    <property type="entry name" value="Phosphoenolpyruvate/pyruvate domain"/>
    <property type="match status" value="1"/>
</dbReference>
<dbReference type="Gene3D" id="3.20.20.60">
    <property type="entry name" value="Phosphoenolpyruvate-binding domains"/>
    <property type="match status" value="1"/>
</dbReference>
<name>A0AA35X0Q0_GEOBA</name>
<dbReference type="InterPro" id="IPR005000">
    <property type="entry name" value="Aldolase/citrate-lyase_domain"/>
</dbReference>
<evidence type="ECO:0000313" key="5">
    <source>
        <dbReference type="EMBL" id="CAI8033522.1"/>
    </source>
</evidence>